<evidence type="ECO:0000256" key="1">
    <source>
        <dbReference type="ARBA" id="ARBA00004370"/>
    </source>
</evidence>
<evidence type="ECO:0000313" key="9">
    <source>
        <dbReference type="RefSeq" id="XP_039114129.1"/>
    </source>
</evidence>
<evidence type="ECO:0000256" key="2">
    <source>
        <dbReference type="ARBA" id="ARBA00022448"/>
    </source>
</evidence>
<feature type="region of interest" description="Disordered" evidence="7">
    <location>
        <begin position="1"/>
        <end position="42"/>
    </location>
</feature>
<evidence type="ECO:0000313" key="8">
    <source>
        <dbReference type="Proteomes" id="UP001515500"/>
    </source>
</evidence>
<gene>
    <name evidence="9" type="primary">LOC120249620</name>
</gene>
<dbReference type="InterPro" id="IPR000711">
    <property type="entry name" value="ATPase_OSCP/dsu"/>
</dbReference>
<proteinExistence type="predicted"/>
<sequence length="193" mass="21310">MSTFNQSMPPSGHPGFSPRVRGPHEVPPQHVPVAVPSRGTHSLNSFRPSLSLSIKSQESAQGASFFPDSQVGFNRQDLRNMNPRSNSSEEPAMRIVTTNHDSELQPLTPCIMNSFLEMGSFNLLKSNRGFPSRVVLNVVIYSAAKLENKQIDLIARKMQRLTGFRNLKLENIIDPSLIAGFVISYDTDGSQGD</sequence>
<keyword evidence="8" id="KW-1185">Reference proteome</keyword>
<organism evidence="8 9">
    <name type="scientific">Dioscorea cayennensis subsp. rotundata</name>
    <name type="common">White Guinea yam</name>
    <name type="synonym">Dioscorea rotundata</name>
    <dbReference type="NCBI Taxonomy" id="55577"/>
    <lineage>
        <taxon>Eukaryota</taxon>
        <taxon>Viridiplantae</taxon>
        <taxon>Streptophyta</taxon>
        <taxon>Embryophyta</taxon>
        <taxon>Tracheophyta</taxon>
        <taxon>Spermatophyta</taxon>
        <taxon>Magnoliopsida</taxon>
        <taxon>Liliopsida</taxon>
        <taxon>Dioscoreales</taxon>
        <taxon>Dioscoreaceae</taxon>
        <taxon>Dioscorea</taxon>
    </lineage>
</organism>
<keyword evidence="4" id="KW-0406">Ion transport</keyword>
<keyword evidence="3" id="KW-0375">Hydrogen ion transport</keyword>
<dbReference type="RefSeq" id="XP_039114129.1">
    <property type="nucleotide sequence ID" value="XM_039258195.1"/>
</dbReference>
<evidence type="ECO:0000256" key="6">
    <source>
        <dbReference type="ARBA" id="ARBA00023310"/>
    </source>
</evidence>
<feature type="region of interest" description="Disordered" evidence="7">
    <location>
        <begin position="65"/>
        <end position="89"/>
    </location>
</feature>
<dbReference type="GeneID" id="120249620"/>
<name>A0AB40AGZ8_DIOCR</name>
<dbReference type="Pfam" id="PF00213">
    <property type="entry name" value="OSCP"/>
    <property type="match status" value="1"/>
</dbReference>
<dbReference type="Proteomes" id="UP001515500">
    <property type="component" value="Chromosome 19"/>
</dbReference>
<evidence type="ECO:0000256" key="4">
    <source>
        <dbReference type="ARBA" id="ARBA00023065"/>
    </source>
</evidence>
<comment type="subcellular location">
    <subcellularLocation>
        <location evidence="1">Membrane</location>
    </subcellularLocation>
</comment>
<dbReference type="AlphaFoldDB" id="A0AB40AGZ8"/>
<accession>A0AB40AGZ8</accession>
<dbReference type="GO" id="GO:0046933">
    <property type="term" value="F:proton-transporting ATP synthase activity, rotational mechanism"/>
    <property type="evidence" value="ECO:0007669"/>
    <property type="project" value="InterPro"/>
</dbReference>
<evidence type="ECO:0000256" key="3">
    <source>
        <dbReference type="ARBA" id="ARBA00022781"/>
    </source>
</evidence>
<keyword evidence="5" id="KW-0472">Membrane</keyword>
<evidence type="ECO:0000256" key="7">
    <source>
        <dbReference type="SAM" id="MobiDB-lite"/>
    </source>
</evidence>
<dbReference type="PANTHER" id="PTHR11910">
    <property type="entry name" value="ATP SYNTHASE DELTA CHAIN"/>
    <property type="match status" value="1"/>
</dbReference>
<keyword evidence="6" id="KW-0066">ATP synthesis</keyword>
<dbReference type="GO" id="GO:0016020">
    <property type="term" value="C:membrane"/>
    <property type="evidence" value="ECO:0007669"/>
    <property type="project" value="UniProtKB-SubCell"/>
</dbReference>
<evidence type="ECO:0000256" key="5">
    <source>
        <dbReference type="ARBA" id="ARBA00023136"/>
    </source>
</evidence>
<reference evidence="9" key="1">
    <citation type="submission" date="2025-08" db="UniProtKB">
        <authorList>
            <consortium name="RefSeq"/>
        </authorList>
    </citation>
    <scope>IDENTIFICATION</scope>
</reference>
<protein>
    <submittedName>
        <fullName evidence="9">Uncharacterized protein LOC120249620</fullName>
    </submittedName>
</protein>
<keyword evidence="2" id="KW-0813">Transport</keyword>